<feature type="compositionally biased region" description="Basic and acidic residues" evidence="1">
    <location>
        <begin position="143"/>
        <end position="154"/>
    </location>
</feature>
<dbReference type="AlphaFoldDB" id="A0ABD2KNR3"/>
<gene>
    <name evidence="2" type="ORF">niasHT_022693</name>
</gene>
<comment type="caution">
    <text evidence="2">The sequence shown here is derived from an EMBL/GenBank/DDBJ whole genome shotgun (WGS) entry which is preliminary data.</text>
</comment>
<feature type="region of interest" description="Disordered" evidence="1">
    <location>
        <begin position="1"/>
        <end position="57"/>
    </location>
</feature>
<reference evidence="2 3" key="1">
    <citation type="submission" date="2024-10" db="EMBL/GenBank/DDBJ databases">
        <authorList>
            <person name="Kim D."/>
        </authorList>
    </citation>
    <scope>NUCLEOTIDE SEQUENCE [LARGE SCALE GENOMIC DNA]</scope>
    <source>
        <strain evidence="2">BH-2024</strain>
    </source>
</reference>
<sequence>MEHRNSEGNERTTDRRLTVANEKLELKFRGHTRRGADRDAEEGEEKNKHREETHTSEKRVCQFSFHTGREEGRESNNEEGVCICVFPKYLSAKIEEMRMEHRNSEGNERTTDRRLTVANEKLELKFRGHTRRGADRDAEEGEEKNKHREETHTSEKRVCQFSFHTGREEGRESNNEEGVCICVFPKYLSAKIEEMRMEHRNSEGNERTTDRRLTVANEKLELKFRFTI</sequence>
<name>A0ABD2KNR3_9BILA</name>
<protein>
    <submittedName>
        <fullName evidence="2">Uncharacterized protein</fullName>
    </submittedName>
</protein>
<accession>A0ABD2KNR3</accession>
<evidence type="ECO:0000313" key="2">
    <source>
        <dbReference type="EMBL" id="KAL3104245.1"/>
    </source>
</evidence>
<dbReference type="Proteomes" id="UP001620626">
    <property type="component" value="Unassembled WGS sequence"/>
</dbReference>
<evidence type="ECO:0000256" key="1">
    <source>
        <dbReference type="SAM" id="MobiDB-lite"/>
    </source>
</evidence>
<feature type="compositionally biased region" description="Basic and acidic residues" evidence="1">
    <location>
        <begin position="1"/>
        <end position="38"/>
    </location>
</feature>
<feature type="compositionally biased region" description="Basic and acidic residues" evidence="1">
    <location>
        <begin position="45"/>
        <end position="57"/>
    </location>
</feature>
<proteinExistence type="predicted"/>
<feature type="region of interest" description="Disordered" evidence="1">
    <location>
        <begin position="128"/>
        <end position="154"/>
    </location>
</feature>
<dbReference type="EMBL" id="JBICBT010000717">
    <property type="protein sequence ID" value="KAL3104245.1"/>
    <property type="molecule type" value="Genomic_DNA"/>
</dbReference>
<organism evidence="2 3">
    <name type="scientific">Heterodera trifolii</name>
    <dbReference type="NCBI Taxonomy" id="157864"/>
    <lineage>
        <taxon>Eukaryota</taxon>
        <taxon>Metazoa</taxon>
        <taxon>Ecdysozoa</taxon>
        <taxon>Nematoda</taxon>
        <taxon>Chromadorea</taxon>
        <taxon>Rhabditida</taxon>
        <taxon>Tylenchina</taxon>
        <taxon>Tylenchomorpha</taxon>
        <taxon>Tylenchoidea</taxon>
        <taxon>Heteroderidae</taxon>
        <taxon>Heteroderinae</taxon>
        <taxon>Heterodera</taxon>
    </lineage>
</organism>
<keyword evidence="3" id="KW-1185">Reference proteome</keyword>
<evidence type="ECO:0000313" key="3">
    <source>
        <dbReference type="Proteomes" id="UP001620626"/>
    </source>
</evidence>